<reference evidence="2 3" key="1">
    <citation type="submission" date="2020-09" db="EMBL/GenBank/DDBJ databases">
        <title>De no assembly of potato wild relative species, Solanum commersonii.</title>
        <authorList>
            <person name="Cho K."/>
        </authorList>
    </citation>
    <scope>NUCLEOTIDE SEQUENCE [LARGE SCALE GENOMIC DNA]</scope>
    <source>
        <strain evidence="2">LZ3.2</strain>
        <tissue evidence="2">Leaf</tissue>
    </source>
</reference>
<feature type="compositionally biased region" description="Basic and acidic residues" evidence="1">
    <location>
        <begin position="1"/>
        <end position="11"/>
    </location>
</feature>
<evidence type="ECO:0000313" key="2">
    <source>
        <dbReference type="EMBL" id="KAG5573031.1"/>
    </source>
</evidence>
<feature type="region of interest" description="Disordered" evidence="1">
    <location>
        <begin position="238"/>
        <end position="262"/>
    </location>
</feature>
<feature type="region of interest" description="Disordered" evidence="1">
    <location>
        <begin position="290"/>
        <end position="373"/>
    </location>
</feature>
<protein>
    <submittedName>
        <fullName evidence="2">Uncharacterized protein</fullName>
    </submittedName>
</protein>
<evidence type="ECO:0000313" key="3">
    <source>
        <dbReference type="Proteomes" id="UP000824120"/>
    </source>
</evidence>
<feature type="compositionally biased region" description="Polar residues" evidence="1">
    <location>
        <begin position="188"/>
        <end position="203"/>
    </location>
</feature>
<feature type="compositionally biased region" description="Basic and acidic residues" evidence="1">
    <location>
        <begin position="328"/>
        <end position="346"/>
    </location>
</feature>
<dbReference type="OrthoDB" id="1772236at2759"/>
<accession>A0A9J5WCI7</accession>
<dbReference type="Proteomes" id="UP000824120">
    <property type="component" value="Chromosome 12"/>
</dbReference>
<dbReference type="EMBL" id="JACXVP010000012">
    <property type="protein sequence ID" value="KAG5573031.1"/>
    <property type="molecule type" value="Genomic_DNA"/>
</dbReference>
<name>A0A9J5WCI7_SOLCO</name>
<feature type="compositionally biased region" description="Basic and acidic residues" evidence="1">
    <location>
        <begin position="37"/>
        <end position="46"/>
    </location>
</feature>
<evidence type="ECO:0000256" key="1">
    <source>
        <dbReference type="SAM" id="MobiDB-lite"/>
    </source>
</evidence>
<feature type="region of interest" description="Disordered" evidence="1">
    <location>
        <begin position="1"/>
        <end position="96"/>
    </location>
</feature>
<dbReference type="AlphaFoldDB" id="A0A9J5WCI7"/>
<feature type="region of interest" description="Disordered" evidence="1">
    <location>
        <begin position="185"/>
        <end position="204"/>
    </location>
</feature>
<feature type="compositionally biased region" description="Acidic residues" evidence="1">
    <location>
        <begin position="66"/>
        <end position="75"/>
    </location>
</feature>
<keyword evidence="3" id="KW-1185">Reference proteome</keyword>
<comment type="caution">
    <text evidence="2">The sequence shown here is derived from an EMBL/GenBank/DDBJ whole genome shotgun (WGS) entry which is preliminary data.</text>
</comment>
<sequence length="373" mass="42322">MTPKTRGDIVKRTVSKPSKNKKRKAEEVSRCSKKKKIVVEEPKSNSDSDTMAEIDNYVDSSAQATDDVESSEENTDSGNELSSGDSRDTGDENVDPLSLPTCARVISIKSYNLTTCMDGLGSFPAKISVVHPYLVPTVRETKKNYIATLKSYTDEVKDTIIDALKSNLKGVIVLTSAVENQEDEILGENNSDQPCENSVSSGQKNKDDNLCECVASLELSIMEVVAFIRDERLMRAQKHKENETTVDKDEDYTTPTVDKDGAEVDVDELLPLAIVDEDLLAVDEYFSEEVNEQEEEKMAEKEEEREEEKLEKNKEEEKEEEQIEEKEEEQKEEDKVEENKEQKKEEEQIELQEEEHKEEDKIEEKVDEGSDEN</sequence>
<feature type="compositionally biased region" description="Basic and acidic residues" evidence="1">
    <location>
        <begin position="354"/>
        <end position="373"/>
    </location>
</feature>
<gene>
    <name evidence="2" type="ORF">H5410_062797</name>
</gene>
<proteinExistence type="predicted"/>
<organism evidence="2 3">
    <name type="scientific">Solanum commersonii</name>
    <name type="common">Commerson's wild potato</name>
    <name type="synonym">Commerson's nightshade</name>
    <dbReference type="NCBI Taxonomy" id="4109"/>
    <lineage>
        <taxon>Eukaryota</taxon>
        <taxon>Viridiplantae</taxon>
        <taxon>Streptophyta</taxon>
        <taxon>Embryophyta</taxon>
        <taxon>Tracheophyta</taxon>
        <taxon>Spermatophyta</taxon>
        <taxon>Magnoliopsida</taxon>
        <taxon>eudicotyledons</taxon>
        <taxon>Gunneridae</taxon>
        <taxon>Pentapetalae</taxon>
        <taxon>asterids</taxon>
        <taxon>lamiids</taxon>
        <taxon>Solanales</taxon>
        <taxon>Solanaceae</taxon>
        <taxon>Solanoideae</taxon>
        <taxon>Solaneae</taxon>
        <taxon>Solanum</taxon>
    </lineage>
</organism>
<feature type="compositionally biased region" description="Basic and acidic residues" evidence="1">
    <location>
        <begin position="238"/>
        <end position="247"/>
    </location>
</feature>
<feature type="compositionally biased region" description="Acidic residues" evidence="1">
    <location>
        <begin position="317"/>
        <end position="327"/>
    </location>
</feature>
<feature type="compositionally biased region" description="Basic and acidic residues" evidence="1">
    <location>
        <begin position="296"/>
        <end position="316"/>
    </location>
</feature>